<evidence type="ECO:0000313" key="2">
    <source>
        <dbReference type="EMBL" id="KAF2298163.1"/>
    </source>
</evidence>
<name>A0A6A6LDI7_HEVBR</name>
<dbReference type="PANTHER" id="PTHR35767:SF1">
    <property type="entry name" value="HAPLESS PROTEIN"/>
    <property type="match status" value="1"/>
</dbReference>
<feature type="compositionally biased region" description="Low complexity" evidence="1">
    <location>
        <begin position="847"/>
        <end position="860"/>
    </location>
</feature>
<organism evidence="2 3">
    <name type="scientific">Hevea brasiliensis</name>
    <name type="common">Para rubber tree</name>
    <name type="synonym">Siphonia brasiliensis</name>
    <dbReference type="NCBI Taxonomy" id="3981"/>
    <lineage>
        <taxon>Eukaryota</taxon>
        <taxon>Viridiplantae</taxon>
        <taxon>Streptophyta</taxon>
        <taxon>Embryophyta</taxon>
        <taxon>Tracheophyta</taxon>
        <taxon>Spermatophyta</taxon>
        <taxon>Magnoliopsida</taxon>
        <taxon>eudicotyledons</taxon>
        <taxon>Gunneridae</taxon>
        <taxon>Pentapetalae</taxon>
        <taxon>rosids</taxon>
        <taxon>fabids</taxon>
        <taxon>Malpighiales</taxon>
        <taxon>Euphorbiaceae</taxon>
        <taxon>Crotonoideae</taxon>
        <taxon>Micrandreae</taxon>
        <taxon>Hevea</taxon>
    </lineage>
</organism>
<feature type="compositionally biased region" description="Polar residues" evidence="1">
    <location>
        <begin position="331"/>
        <end position="340"/>
    </location>
</feature>
<feature type="compositionally biased region" description="Basic and acidic residues" evidence="1">
    <location>
        <begin position="472"/>
        <end position="484"/>
    </location>
</feature>
<sequence>MLSIENPSPDPPCSCQFPQLNGSSDERASQKLSLTEVDLPNPPVDHHTPLSNFSIRDYVFTARDKDIKKNWPFSLKNLQLCLKHGVKDVLPPFQPLDSVRNQSLKRCTVEITPLEKQNSKDFAKEPSRPENHVVLDLSDDAQLNNKIAESCIDISSCRSGEDINFPSTATSVSQSEIESLPDNRQSSSLLQTETCKKISVAVKAAGPSGNNKTESTFRPLSKKCRLIVKFGGNSDRYSTEDIASNSTTVSETIMASKVCPVCKTFSSTSNTTLNAHIDQCLSVESTPKWTADSKLIRHRIKPRKTRLMVDIYMTAPPCTLEELDRRNGTNWATASSLPTQETEKTETTNEGKKQRVSQIHPEDVGDVGPVYIDANGTKLRILSKFSDQPSVSKVGKDVGARKPFKGDKGIKYILKKKKKWLAQKHHKYMKLAPQSKKIFSHKAHGSQQNEYSFIYGCQNYCNQISRGQEECKGESRSSEKDINKNEQSPGRKGVGNFSLEGKTSDNVESFSPSMRANSNQLDKSGTPVHSSCMPRPLNSTRNYASSLSKKTANTHEDTTDNADIYCVASTKSSRNAHAIVTKAMEFSSRNFKGLSSVTESVPENQVESEEIADEESHERSLALETRQARGLSCISQGEKALALRSSISATSCYDRDVQVNADSSVGIGDDLLQKVDYVGSGREQVHIYMDDIAVEPSSKTYDGRNSSSIIKSVDSEFYKLSNSSKVQSNSFRSFENYGGLLCRNEVPRGPTESDFVNDREIFSADEAGNDMVGQDADIGVELDSEAGQGSSFPDVDPIPIPGPPGSFLPSPRGMGSDDFQGNSSLTTSRVHSSPDQHDVVDGDSSDSPISAASTISNSTAGRSDFNYTEPSSSVEPCIIQEKIKSTGASVEPSVQSAGTVPQATGHADSDSASPSASNLILRLMGKNLMVVNKDEESLLAMFRIRTATPYTYGLPRSQSDSRLPVHVRLPAGMFQDQHTDCSFATSMECHEYKGDYNISSRHNRLKNRLNVSPTDNMEKVITPPDRHCQRTDSSTNPVKEIVIIDDVPATENVVFRDVAKYTEGGRGSQVITSGFSIPTAPNYNPNCVLPFSCYQSEEHPFVGESPIVWNTGFHGTPTKLSNSGPVSWGCTSEGSGVLQHSPFTSASSSPGHLRSAALHYSPGFS</sequence>
<feature type="compositionally biased region" description="Polar residues" evidence="1">
    <location>
        <begin position="819"/>
        <end position="831"/>
    </location>
</feature>
<comment type="caution">
    <text evidence="2">The sequence shown here is derived from an EMBL/GenBank/DDBJ whole genome shotgun (WGS) entry which is preliminary data.</text>
</comment>
<proteinExistence type="predicted"/>
<feature type="compositionally biased region" description="Polar residues" evidence="1">
    <location>
        <begin position="504"/>
        <end position="529"/>
    </location>
</feature>
<evidence type="ECO:0000313" key="3">
    <source>
        <dbReference type="Proteomes" id="UP000467840"/>
    </source>
</evidence>
<feature type="compositionally biased region" description="Polar residues" evidence="1">
    <location>
        <begin position="537"/>
        <end position="551"/>
    </location>
</feature>
<dbReference type="AlphaFoldDB" id="A0A6A6LDI7"/>
<feature type="compositionally biased region" description="Polar residues" evidence="1">
    <location>
        <begin position="886"/>
        <end position="902"/>
    </location>
</feature>
<gene>
    <name evidence="2" type="ORF">GH714_016648</name>
</gene>
<dbReference type="EMBL" id="JAAGAX010000011">
    <property type="protein sequence ID" value="KAF2298163.1"/>
    <property type="molecule type" value="Genomic_DNA"/>
</dbReference>
<reference evidence="2 3" key="1">
    <citation type="journal article" date="2020" name="Mol. Plant">
        <title>The Chromosome-Based Rubber Tree Genome Provides New Insights into Spurge Genome Evolution and Rubber Biosynthesis.</title>
        <authorList>
            <person name="Liu J."/>
            <person name="Shi C."/>
            <person name="Shi C.C."/>
            <person name="Li W."/>
            <person name="Zhang Q.J."/>
            <person name="Zhang Y."/>
            <person name="Li K."/>
            <person name="Lu H.F."/>
            <person name="Shi C."/>
            <person name="Zhu S.T."/>
            <person name="Xiao Z.Y."/>
            <person name="Nan H."/>
            <person name="Yue Y."/>
            <person name="Zhu X.G."/>
            <person name="Wu Y."/>
            <person name="Hong X.N."/>
            <person name="Fan G.Y."/>
            <person name="Tong Y."/>
            <person name="Zhang D."/>
            <person name="Mao C.L."/>
            <person name="Liu Y.L."/>
            <person name="Hao S.J."/>
            <person name="Liu W.Q."/>
            <person name="Lv M.Q."/>
            <person name="Zhang H.B."/>
            <person name="Liu Y."/>
            <person name="Hu-Tang G.R."/>
            <person name="Wang J.P."/>
            <person name="Wang J.H."/>
            <person name="Sun Y.H."/>
            <person name="Ni S.B."/>
            <person name="Chen W.B."/>
            <person name="Zhang X.C."/>
            <person name="Jiao Y.N."/>
            <person name="Eichler E.E."/>
            <person name="Li G.H."/>
            <person name="Liu X."/>
            <person name="Gao L.Z."/>
        </authorList>
    </citation>
    <scope>NUCLEOTIDE SEQUENCE [LARGE SCALE GENOMIC DNA]</scope>
    <source>
        <strain evidence="3">cv. GT1</strain>
        <tissue evidence="2">Leaf</tissue>
    </source>
</reference>
<feature type="compositionally biased region" description="Pro residues" evidence="1">
    <location>
        <begin position="796"/>
        <end position="806"/>
    </location>
</feature>
<feature type="region of interest" description="Disordered" evidence="1">
    <location>
        <begin position="472"/>
        <end position="556"/>
    </location>
</feature>
<evidence type="ECO:0000256" key="1">
    <source>
        <dbReference type="SAM" id="MobiDB-lite"/>
    </source>
</evidence>
<feature type="region of interest" description="Disordered" evidence="1">
    <location>
        <begin position="597"/>
        <end position="618"/>
    </location>
</feature>
<feature type="region of interest" description="Disordered" evidence="1">
    <location>
        <begin position="1015"/>
        <end position="1034"/>
    </location>
</feature>
<feature type="compositionally biased region" description="Basic and acidic residues" evidence="1">
    <location>
        <begin position="341"/>
        <end position="353"/>
    </location>
</feature>
<feature type="region of interest" description="Disordered" evidence="1">
    <location>
        <begin position="784"/>
        <end position="872"/>
    </location>
</feature>
<feature type="region of interest" description="Disordered" evidence="1">
    <location>
        <begin position="886"/>
        <end position="914"/>
    </location>
</feature>
<keyword evidence="3" id="KW-1185">Reference proteome</keyword>
<dbReference type="PANTHER" id="PTHR35767">
    <property type="entry name" value="HAPLESS PROTEIN"/>
    <property type="match status" value="1"/>
</dbReference>
<evidence type="ECO:0008006" key="4">
    <source>
        <dbReference type="Google" id="ProtNLM"/>
    </source>
</evidence>
<accession>A0A6A6LDI7</accession>
<dbReference type="Proteomes" id="UP000467840">
    <property type="component" value="Chromosome 1"/>
</dbReference>
<protein>
    <recommendedName>
        <fullName evidence="4">UBZ4-type domain-containing protein</fullName>
    </recommendedName>
</protein>
<dbReference type="Gene3D" id="3.30.160.60">
    <property type="entry name" value="Classic Zinc Finger"/>
    <property type="match status" value="1"/>
</dbReference>
<feature type="region of interest" description="Disordered" evidence="1">
    <location>
        <begin position="331"/>
        <end position="358"/>
    </location>
</feature>